<reference evidence="2" key="1">
    <citation type="submission" date="2014-11" db="EMBL/GenBank/DDBJ databases">
        <authorList>
            <person name="Amaro Gonzalez C."/>
        </authorList>
    </citation>
    <scope>NUCLEOTIDE SEQUENCE</scope>
</reference>
<protein>
    <recommendedName>
        <fullName evidence="1">Alkylated DNA repair protein AlkB homologue 8 N-terminal domain-containing protein</fullName>
    </recommendedName>
</protein>
<sequence>MFTWQAHVDSLCSRLQQRLYFLRRLRVYGLNGLTRNLCICSTRQSWRA</sequence>
<dbReference type="EMBL" id="GBXM01077849">
    <property type="protein sequence ID" value="JAH30728.1"/>
    <property type="molecule type" value="Transcribed_RNA"/>
</dbReference>
<proteinExistence type="predicted"/>
<evidence type="ECO:0000313" key="2">
    <source>
        <dbReference type="EMBL" id="JAH30728.1"/>
    </source>
</evidence>
<organism evidence="2">
    <name type="scientific">Anguilla anguilla</name>
    <name type="common">European freshwater eel</name>
    <name type="synonym">Muraena anguilla</name>
    <dbReference type="NCBI Taxonomy" id="7936"/>
    <lineage>
        <taxon>Eukaryota</taxon>
        <taxon>Metazoa</taxon>
        <taxon>Chordata</taxon>
        <taxon>Craniata</taxon>
        <taxon>Vertebrata</taxon>
        <taxon>Euteleostomi</taxon>
        <taxon>Actinopterygii</taxon>
        <taxon>Neopterygii</taxon>
        <taxon>Teleostei</taxon>
        <taxon>Anguilliformes</taxon>
        <taxon>Anguillidae</taxon>
        <taxon>Anguilla</taxon>
    </lineage>
</organism>
<dbReference type="Pfam" id="PF09004">
    <property type="entry name" value="ALKBH8_N"/>
    <property type="match status" value="1"/>
</dbReference>
<dbReference type="InterPro" id="IPR015095">
    <property type="entry name" value="AlkB_hom8_N"/>
</dbReference>
<accession>A0A0E9RQX8</accession>
<dbReference type="AlphaFoldDB" id="A0A0E9RQX8"/>
<evidence type="ECO:0000259" key="1">
    <source>
        <dbReference type="Pfam" id="PF09004"/>
    </source>
</evidence>
<reference evidence="2" key="2">
    <citation type="journal article" date="2015" name="Fish Shellfish Immunol.">
        <title>Early steps in the European eel (Anguilla anguilla)-Vibrio vulnificus interaction in the gills: Role of the RtxA13 toxin.</title>
        <authorList>
            <person name="Callol A."/>
            <person name="Pajuelo D."/>
            <person name="Ebbesson L."/>
            <person name="Teles M."/>
            <person name="MacKenzie S."/>
            <person name="Amaro C."/>
        </authorList>
    </citation>
    <scope>NUCLEOTIDE SEQUENCE</scope>
</reference>
<feature type="domain" description="Alkylated DNA repair protein AlkB homologue 8 N-terminal" evidence="1">
    <location>
        <begin position="4"/>
        <end position="26"/>
    </location>
</feature>
<dbReference type="GO" id="GO:0008168">
    <property type="term" value="F:methyltransferase activity"/>
    <property type="evidence" value="ECO:0007669"/>
    <property type="project" value="InterPro"/>
</dbReference>
<name>A0A0E9RQX8_ANGAN</name>
<dbReference type="GO" id="GO:0016706">
    <property type="term" value="F:2-oxoglutarate-dependent dioxygenase activity"/>
    <property type="evidence" value="ECO:0007669"/>
    <property type="project" value="InterPro"/>
</dbReference>